<dbReference type="AlphaFoldDB" id="T0L8F9"/>
<keyword evidence="3" id="KW-1185">Reference proteome</keyword>
<dbReference type="Proteomes" id="UP000053780">
    <property type="component" value="Unassembled WGS sequence"/>
</dbReference>
<feature type="transmembrane region" description="Helical" evidence="1">
    <location>
        <begin position="111"/>
        <end position="138"/>
    </location>
</feature>
<keyword evidence="1" id="KW-0812">Transmembrane</keyword>
<reference evidence="2 3" key="1">
    <citation type="journal article" date="2013" name="BMC Genomics">
        <title>Genome sequencing and comparative genomics of honey bee microsporidia, Nosema apis reveal novel insights into host-parasite interactions.</title>
        <authorList>
            <person name="Chen Yp."/>
            <person name="Pettis J.S."/>
            <person name="Zhao Y."/>
            <person name="Liu X."/>
            <person name="Tallon L.J."/>
            <person name="Sadzewicz L.D."/>
            <person name="Li R."/>
            <person name="Zheng H."/>
            <person name="Huang S."/>
            <person name="Zhang X."/>
            <person name="Hamilton M.C."/>
            <person name="Pernal S.F."/>
            <person name="Melathopoulos A.P."/>
            <person name="Yan X."/>
            <person name="Evans J.D."/>
        </authorList>
    </citation>
    <scope>NUCLEOTIDE SEQUENCE [LARGE SCALE GENOMIC DNA]</scope>
    <source>
        <strain evidence="2 3">BRL 01</strain>
    </source>
</reference>
<proteinExistence type="predicted"/>
<dbReference type="InterPro" id="IPR031502">
    <property type="entry name" value="Zf_ribonucleo"/>
</dbReference>
<dbReference type="HOGENOM" id="CLU_1272292_0_0_1"/>
<keyword evidence="1" id="KW-0472">Membrane</keyword>
<keyword evidence="2" id="KW-0687">Ribonucleoprotein</keyword>
<dbReference type="VEuPathDB" id="MicrosporidiaDB:NAPIS_ORF01614"/>
<evidence type="ECO:0000256" key="1">
    <source>
        <dbReference type="SAM" id="Phobius"/>
    </source>
</evidence>
<keyword evidence="1" id="KW-1133">Transmembrane helix</keyword>
<evidence type="ECO:0000313" key="3">
    <source>
        <dbReference type="Proteomes" id="UP000053780"/>
    </source>
</evidence>
<dbReference type="GO" id="GO:0005840">
    <property type="term" value="C:ribosome"/>
    <property type="evidence" value="ECO:0007669"/>
    <property type="project" value="UniProtKB-KW"/>
</dbReference>
<evidence type="ECO:0000313" key="2">
    <source>
        <dbReference type="EMBL" id="EQB60829.1"/>
    </source>
</evidence>
<name>T0L8F9_9MICR</name>
<dbReference type="EMBL" id="KE647232">
    <property type="protein sequence ID" value="EQB60829.1"/>
    <property type="molecule type" value="Genomic_DNA"/>
</dbReference>
<gene>
    <name evidence="2" type="ORF">NAPIS_ORF01614</name>
</gene>
<protein>
    <submittedName>
        <fullName evidence="2">Ribosomal protein l12e-l44-l45-rpp1-rpp2</fullName>
    </submittedName>
</protein>
<dbReference type="Pfam" id="PF17026">
    <property type="entry name" value="zf-RRPl_C4"/>
    <property type="match status" value="1"/>
</dbReference>
<sequence>MSLKCKFCSSKIDNNYCKTCRAHFKFKNNTQIYTSVEIDKLNYSSIQDRLCIKCTKYYATNCVIYAYSFIDYIKKLKFCRSCKKENEKFIRNMFYNNFIMYRFKKRIYNNFYLFFTILIFLLFKSNFLFYSITYLILYSWNFKDLIFFILGWYGNNNFAINIIFILYNIYIMLFRKRDCFKMPNNLETVKDMKIEEHIRDLHLK</sequence>
<organism evidence="2 3">
    <name type="scientific">Vairimorpha apis BRL 01</name>
    <dbReference type="NCBI Taxonomy" id="1037528"/>
    <lineage>
        <taxon>Eukaryota</taxon>
        <taxon>Fungi</taxon>
        <taxon>Fungi incertae sedis</taxon>
        <taxon>Microsporidia</taxon>
        <taxon>Nosematidae</taxon>
        <taxon>Vairimorpha</taxon>
    </lineage>
</organism>
<keyword evidence="2" id="KW-0689">Ribosomal protein</keyword>
<accession>T0L8F9</accession>